<proteinExistence type="predicted"/>
<comment type="caution">
    <text evidence="2">The sequence shown here is derived from an EMBL/GenBank/DDBJ whole genome shotgun (WGS) entry which is preliminary data.</text>
</comment>
<organism evidence="2 3">
    <name type="scientific">Trichoderma lentiforme</name>
    <dbReference type="NCBI Taxonomy" id="1567552"/>
    <lineage>
        <taxon>Eukaryota</taxon>
        <taxon>Fungi</taxon>
        <taxon>Dikarya</taxon>
        <taxon>Ascomycota</taxon>
        <taxon>Pezizomycotina</taxon>
        <taxon>Sordariomycetes</taxon>
        <taxon>Hypocreomycetidae</taxon>
        <taxon>Hypocreales</taxon>
        <taxon>Hypocreaceae</taxon>
        <taxon>Trichoderma</taxon>
    </lineage>
</organism>
<dbReference type="AlphaFoldDB" id="A0A9P4X9H4"/>
<protein>
    <submittedName>
        <fullName evidence="2">Uncharacterized protein</fullName>
    </submittedName>
</protein>
<evidence type="ECO:0000313" key="3">
    <source>
        <dbReference type="Proteomes" id="UP000801864"/>
    </source>
</evidence>
<feature type="compositionally biased region" description="Basic and acidic residues" evidence="1">
    <location>
        <begin position="1"/>
        <end position="12"/>
    </location>
</feature>
<sequence>MPETILRNDPRRLNASKHSCLGRPFRKSPDFPQRGAGRVSGGMIGQSGTPRSSGEYPGQDAENPDA</sequence>
<gene>
    <name evidence="2" type="ORF">CFAM422_010064</name>
</gene>
<keyword evidence="3" id="KW-1185">Reference proteome</keyword>
<evidence type="ECO:0000313" key="2">
    <source>
        <dbReference type="EMBL" id="KAF3063395.1"/>
    </source>
</evidence>
<name>A0A9P4X9H4_9HYPO</name>
<dbReference type="EMBL" id="QLNT01000019">
    <property type="protein sequence ID" value="KAF3063395.1"/>
    <property type="molecule type" value="Genomic_DNA"/>
</dbReference>
<evidence type="ECO:0000256" key="1">
    <source>
        <dbReference type="SAM" id="MobiDB-lite"/>
    </source>
</evidence>
<reference evidence="2 3" key="1">
    <citation type="submission" date="2018-06" db="EMBL/GenBank/DDBJ databases">
        <title>Genome analysis of cellulolytic fungus Trichoderma lentiforme CFAM-422.</title>
        <authorList>
            <person name="Steindorff A.S."/>
            <person name="Formighieri E.F."/>
            <person name="Midorikawa G.E.O."/>
            <person name="Tamietti M.S."/>
            <person name="Ramos E.Z."/>
            <person name="Silva A.S."/>
            <person name="Bon E.P.S."/>
            <person name="Mendes T.D."/>
            <person name="Damaso M.C.T."/>
            <person name="Favaro L.C.L."/>
        </authorList>
    </citation>
    <scope>NUCLEOTIDE SEQUENCE [LARGE SCALE GENOMIC DNA]</scope>
    <source>
        <strain evidence="2 3">CFAM-422</strain>
    </source>
</reference>
<feature type="region of interest" description="Disordered" evidence="1">
    <location>
        <begin position="1"/>
        <end position="66"/>
    </location>
</feature>
<accession>A0A9P4X9H4</accession>
<dbReference type="Proteomes" id="UP000801864">
    <property type="component" value="Unassembled WGS sequence"/>
</dbReference>